<comment type="similarity">
    <text evidence="2">Belongs to the IQD family.</text>
</comment>
<evidence type="ECO:0000256" key="3">
    <source>
        <dbReference type="SAM" id="MobiDB-lite"/>
    </source>
</evidence>
<dbReference type="Pfam" id="PF13178">
    <property type="entry name" value="DUF4005"/>
    <property type="match status" value="1"/>
</dbReference>
<reference evidence="5 7" key="1">
    <citation type="journal article" date="2008" name="Science">
        <title>The Physcomitrella genome reveals evolutionary insights into the conquest of land by plants.</title>
        <authorList>
            <person name="Rensing S."/>
            <person name="Lang D."/>
            <person name="Zimmer A."/>
            <person name="Terry A."/>
            <person name="Salamov A."/>
            <person name="Shapiro H."/>
            <person name="Nishiyama T."/>
            <person name="Perroud P.-F."/>
            <person name="Lindquist E."/>
            <person name="Kamisugi Y."/>
            <person name="Tanahashi T."/>
            <person name="Sakakibara K."/>
            <person name="Fujita T."/>
            <person name="Oishi K."/>
            <person name="Shin-I T."/>
            <person name="Kuroki Y."/>
            <person name="Toyoda A."/>
            <person name="Suzuki Y."/>
            <person name="Hashimoto A."/>
            <person name="Yamaguchi K."/>
            <person name="Sugano A."/>
            <person name="Kohara Y."/>
            <person name="Fujiyama A."/>
            <person name="Anterola A."/>
            <person name="Aoki S."/>
            <person name="Ashton N."/>
            <person name="Barbazuk W.B."/>
            <person name="Barker E."/>
            <person name="Bennetzen J."/>
            <person name="Bezanilla M."/>
            <person name="Blankenship R."/>
            <person name="Cho S.H."/>
            <person name="Dutcher S."/>
            <person name="Estelle M."/>
            <person name="Fawcett J.A."/>
            <person name="Gundlach H."/>
            <person name="Hanada K."/>
            <person name="Heyl A."/>
            <person name="Hicks K.A."/>
            <person name="Hugh J."/>
            <person name="Lohr M."/>
            <person name="Mayer K."/>
            <person name="Melkozernov A."/>
            <person name="Murata T."/>
            <person name="Nelson D."/>
            <person name="Pils B."/>
            <person name="Prigge M."/>
            <person name="Reiss B."/>
            <person name="Renner T."/>
            <person name="Rombauts S."/>
            <person name="Rushton P."/>
            <person name="Sanderfoot A."/>
            <person name="Schween G."/>
            <person name="Shiu S.-H."/>
            <person name="Stueber K."/>
            <person name="Theodoulou F.L."/>
            <person name="Tu H."/>
            <person name="Van de Peer Y."/>
            <person name="Verrier P.J."/>
            <person name="Waters E."/>
            <person name="Wood A."/>
            <person name="Yang L."/>
            <person name="Cove D."/>
            <person name="Cuming A."/>
            <person name="Hasebe M."/>
            <person name="Lucas S."/>
            <person name="Mishler D.B."/>
            <person name="Reski R."/>
            <person name="Grigoriev I."/>
            <person name="Quatrano R.S."/>
            <person name="Boore J.L."/>
        </authorList>
    </citation>
    <scope>NUCLEOTIDE SEQUENCE [LARGE SCALE GENOMIC DNA]</scope>
    <source>
        <strain evidence="6 7">cv. Gransden 2004</strain>
    </source>
</reference>
<evidence type="ECO:0000256" key="2">
    <source>
        <dbReference type="ARBA" id="ARBA00024341"/>
    </source>
</evidence>
<evidence type="ECO:0000256" key="1">
    <source>
        <dbReference type="ARBA" id="ARBA00022860"/>
    </source>
</evidence>
<sequence>MGKANPSKWLKAVKKAFRSPSKESISDKDETQKKSFKVTRGTSLDYSKATPLPLPSVARLMHQEIEQERNNGLSTEEVVAEPERSEYTEQTKLKASPSNEASKEDEVLREEQAAVQIQRAFRNHLALRGLVRLQALVRGHTVRRQAATTLKAMEALVRVQARVRARRVRMSEEGQAVQQQILQRRQGLARPKLTEGTWTTGKDTKEKLQIREKAAKKRERAMAYAFSQQLKRSAPKRNMLFIDSEPDQSHWGWSWMDRWMAARPWENRHIEHTKESHQSIPSLKLLEAKTKNIIVDGVSSKTARPPPQVTSLVEKSEDKPKKGRRTNGVSGNIPLPLPSPPPPAEPLLSKPDVQRKALSPERPALPSMPKSTCPPPLPSEEILETAGHESDAGPLSPTDGSSFHHQLTSDHPSFNDCPTATSIEETLEHDPSCSGSCGSEHGNDEESLTKAHPQDSPNLDRLKTGVDLTNIPNTEKGDNGENSVPTSQKSTRNRYMAPTVSAKAKLRSSPKTRVEGEESPAKLQKRLSFGSPPVARPKAPNLTAAARSKSISQVRTSLPGALFKEKSGEVLSPVDSSAHSLQRRKSFGGEPRSATKWR</sequence>
<evidence type="ECO:0000313" key="7">
    <source>
        <dbReference type="Proteomes" id="UP000006727"/>
    </source>
</evidence>
<feature type="region of interest" description="Disordered" evidence="3">
    <location>
        <begin position="1"/>
        <end position="52"/>
    </location>
</feature>
<feature type="region of interest" description="Disordered" evidence="3">
    <location>
        <begin position="297"/>
        <end position="598"/>
    </location>
</feature>
<dbReference type="KEGG" id="ppp:112290734"/>
<reference evidence="5 7" key="2">
    <citation type="journal article" date="2018" name="Plant J.">
        <title>The Physcomitrella patens chromosome-scale assembly reveals moss genome structure and evolution.</title>
        <authorList>
            <person name="Lang D."/>
            <person name="Ullrich K.K."/>
            <person name="Murat F."/>
            <person name="Fuchs J."/>
            <person name="Jenkins J."/>
            <person name="Haas F.B."/>
            <person name="Piednoel M."/>
            <person name="Gundlach H."/>
            <person name="Van Bel M."/>
            <person name="Meyberg R."/>
            <person name="Vives C."/>
            <person name="Morata J."/>
            <person name="Symeonidi A."/>
            <person name="Hiss M."/>
            <person name="Muchero W."/>
            <person name="Kamisugi Y."/>
            <person name="Saleh O."/>
            <person name="Blanc G."/>
            <person name="Decker E.L."/>
            <person name="van Gessel N."/>
            <person name="Grimwood J."/>
            <person name="Hayes R.D."/>
            <person name="Graham S.W."/>
            <person name="Gunter L.E."/>
            <person name="McDaniel S.F."/>
            <person name="Hoernstein S.N.W."/>
            <person name="Larsson A."/>
            <person name="Li F.W."/>
            <person name="Perroud P.F."/>
            <person name="Phillips J."/>
            <person name="Ranjan P."/>
            <person name="Rokshar D.S."/>
            <person name="Rothfels C.J."/>
            <person name="Schneider L."/>
            <person name="Shu S."/>
            <person name="Stevenson D.W."/>
            <person name="Thummler F."/>
            <person name="Tillich M."/>
            <person name="Villarreal Aguilar J.C."/>
            <person name="Widiez T."/>
            <person name="Wong G.K."/>
            <person name="Wymore A."/>
            <person name="Zhang Y."/>
            <person name="Zimmer A.D."/>
            <person name="Quatrano R.S."/>
            <person name="Mayer K.F.X."/>
            <person name="Goodstein D."/>
            <person name="Casacuberta J.M."/>
            <person name="Vandepoele K."/>
            <person name="Reski R."/>
            <person name="Cuming A.C."/>
            <person name="Tuskan G.A."/>
            <person name="Maumus F."/>
            <person name="Salse J."/>
            <person name="Schmutz J."/>
            <person name="Rensing S.A."/>
        </authorList>
    </citation>
    <scope>NUCLEOTIDE SEQUENCE [LARGE SCALE GENOMIC DNA]</scope>
    <source>
        <strain evidence="6 7">cv. Gransden 2004</strain>
    </source>
</reference>
<name>A0A2K1JKY4_PHYPA</name>
<dbReference type="InterPro" id="IPR025064">
    <property type="entry name" value="DUF4005"/>
</dbReference>
<dbReference type="Gramene" id="Pp3c13_6290V3.1">
    <property type="protein sequence ID" value="Pp3c13_6290V3.1"/>
    <property type="gene ID" value="Pp3c13_6290"/>
</dbReference>
<feature type="compositionally biased region" description="Polar residues" evidence="3">
    <location>
        <begin position="480"/>
        <end position="490"/>
    </location>
</feature>
<dbReference type="RefSeq" id="XP_024393127.1">
    <property type="nucleotide sequence ID" value="XM_024537359.2"/>
</dbReference>
<feature type="region of interest" description="Disordered" evidence="3">
    <location>
        <begin position="65"/>
        <end position="107"/>
    </location>
</feature>
<dbReference type="Proteomes" id="UP000006727">
    <property type="component" value="Chromosome 13"/>
</dbReference>
<evidence type="ECO:0000313" key="5">
    <source>
        <dbReference type="EMBL" id="PNR42218.1"/>
    </source>
</evidence>
<feature type="compositionally biased region" description="Basic and acidic residues" evidence="3">
    <location>
        <begin position="20"/>
        <end position="33"/>
    </location>
</feature>
<keyword evidence="1" id="KW-0112">Calmodulin-binding</keyword>
<feature type="compositionally biased region" description="Polar residues" evidence="3">
    <location>
        <begin position="398"/>
        <end position="424"/>
    </location>
</feature>
<dbReference type="Gramene" id="Pp3c13_6290V3.2">
    <property type="protein sequence ID" value="Pp3c13_6290V3.2"/>
    <property type="gene ID" value="Pp3c13_6290"/>
</dbReference>
<dbReference type="EnsemblPlants" id="Pp3c13_6290V3.2">
    <property type="protein sequence ID" value="Pp3c13_6290V3.2"/>
    <property type="gene ID" value="Pp3c13_6290"/>
</dbReference>
<protein>
    <recommendedName>
        <fullName evidence="4">DUF4005 domain-containing protein</fullName>
    </recommendedName>
</protein>
<feature type="domain" description="DUF4005" evidence="4">
    <location>
        <begin position="486"/>
        <end position="532"/>
    </location>
</feature>
<dbReference type="EnsemblPlants" id="Pp3c13_6290V3.1">
    <property type="protein sequence ID" value="Pp3c13_6290V3.1"/>
    <property type="gene ID" value="Pp3c13_6290"/>
</dbReference>
<evidence type="ECO:0000313" key="6">
    <source>
        <dbReference type="EnsemblPlants" id="Pp3c13_6290V3.1"/>
    </source>
</evidence>
<keyword evidence="7" id="KW-1185">Reference proteome</keyword>
<dbReference type="PaxDb" id="3218-PP1S182_50V6.1"/>
<organism evidence="5">
    <name type="scientific">Physcomitrium patens</name>
    <name type="common">Spreading-leaved earth moss</name>
    <name type="synonym">Physcomitrella patens</name>
    <dbReference type="NCBI Taxonomy" id="3218"/>
    <lineage>
        <taxon>Eukaryota</taxon>
        <taxon>Viridiplantae</taxon>
        <taxon>Streptophyta</taxon>
        <taxon>Embryophyta</taxon>
        <taxon>Bryophyta</taxon>
        <taxon>Bryophytina</taxon>
        <taxon>Bryopsida</taxon>
        <taxon>Funariidae</taxon>
        <taxon>Funariales</taxon>
        <taxon>Funariaceae</taxon>
        <taxon>Physcomitrium</taxon>
    </lineage>
</organism>
<dbReference type="GO" id="GO:0005516">
    <property type="term" value="F:calmodulin binding"/>
    <property type="evidence" value="ECO:0007669"/>
    <property type="project" value="UniProtKB-KW"/>
</dbReference>
<dbReference type="OMA" id="HQKLITD"/>
<gene>
    <name evidence="6" type="primary">LOC112290734</name>
    <name evidence="5" type="ORF">PHYPA_017047</name>
</gene>
<dbReference type="RefSeq" id="XP_024393124.1">
    <property type="nucleotide sequence ID" value="XM_024537356.2"/>
</dbReference>
<dbReference type="PANTHER" id="PTHR32295:SF6">
    <property type="entry name" value="PROTEIN IQ-DOMAIN 18"/>
    <property type="match status" value="1"/>
</dbReference>
<dbReference type="AlphaFoldDB" id="A0A2K1JKY4"/>
<dbReference type="GeneID" id="112290734"/>
<feature type="compositionally biased region" description="Pro residues" evidence="3">
    <location>
        <begin position="335"/>
        <end position="345"/>
    </location>
</feature>
<dbReference type="RefSeq" id="XP_024393125.1">
    <property type="nucleotide sequence ID" value="XM_024537357.2"/>
</dbReference>
<dbReference type="RefSeq" id="XP_024393126.1">
    <property type="nucleotide sequence ID" value="XM_024537358.2"/>
</dbReference>
<dbReference type="OrthoDB" id="1926475at2759"/>
<dbReference type="PANTHER" id="PTHR32295">
    <property type="entry name" value="IQ-DOMAIN 5-RELATED"/>
    <property type="match status" value="1"/>
</dbReference>
<dbReference type="EMBL" id="ABEU02000013">
    <property type="protein sequence ID" value="PNR42218.1"/>
    <property type="molecule type" value="Genomic_DNA"/>
</dbReference>
<feature type="compositionally biased region" description="Basic and acidic residues" evidence="3">
    <location>
        <begin position="81"/>
        <end position="92"/>
    </location>
</feature>
<dbReference type="PROSITE" id="PS50096">
    <property type="entry name" value="IQ"/>
    <property type="match status" value="1"/>
</dbReference>
<feature type="compositionally biased region" description="Basic and acidic residues" evidence="3">
    <location>
        <begin position="441"/>
        <end position="464"/>
    </location>
</feature>
<dbReference type="STRING" id="3218.A0A2K1JKY4"/>
<accession>A0A2K1JKY4</accession>
<proteinExistence type="inferred from homology"/>
<evidence type="ECO:0000259" key="4">
    <source>
        <dbReference type="Pfam" id="PF13178"/>
    </source>
</evidence>
<reference evidence="6" key="3">
    <citation type="submission" date="2020-12" db="UniProtKB">
        <authorList>
            <consortium name="EnsemblPlants"/>
        </authorList>
    </citation>
    <scope>IDENTIFICATION</scope>
</reference>